<feature type="non-terminal residue" evidence="2">
    <location>
        <position position="1"/>
    </location>
</feature>
<dbReference type="Gene3D" id="2.60.120.10">
    <property type="entry name" value="Jelly Rolls"/>
    <property type="match status" value="1"/>
</dbReference>
<keyword evidence="3" id="KW-1185">Reference proteome</keyword>
<organism evidence="2 3">
    <name type="scientific">Teladorsagia circumcincta</name>
    <name type="common">Brown stomach worm</name>
    <name type="synonym">Ostertagia circumcincta</name>
    <dbReference type="NCBI Taxonomy" id="45464"/>
    <lineage>
        <taxon>Eukaryota</taxon>
        <taxon>Metazoa</taxon>
        <taxon>Ecdysozoa</taxon>
        <taxon>Nematoda</taxon>
        <taxon>Chromadorea</taxon>
        <taxon>Rhabditida</taxon>
        <taxon>Rhabditina</taxon>
        <taxon>Rhabditomorpha</taxon>
        <taxon>Strongyloidea</taxon>
        <taxon>Trichostrongylidae</taxon>
        <taxon>Teladorsagia</taxon>
    </lineage>
</organism>
<proteinExistence type="predicted"/>
<feature type="compositionally biased region" description="Acidic residues" evidence="1">
    <location>
        <begin position="117"/>
        <end position="126"/>
    </location>
</feature>
<accession>A0A2G9TF05</accession>
<feature type="non-terminal residue" evidence="2">
    <location>
        <position position="206"/>
    </location>
</feature>
<reference evidence="2 3" key="1">
    <citation type="submission" date="2015-09" db="EMBL/GenBank/DDBJ databases">
        <title>Draft genome of the parasitic nematode Teladorsagia circumcincta isolate WARC Sus (inbred).</title>
        <authorList>
            <person name="Mitreva M."/>
        </authorList>
    </citation>
    <scope>NUCLEOTIDE SEQUENCE [LARGE SCALE GENOMIC DNA]</scope>
    <source>
        <strain evidence="2 3">S</strain>
    </source>
</reference>
<dbReference type="InterPro" id="IPR014710">
    <property type="entry name" value="RmlC-like_jellyroll"/>
</dbReference>
<dbReference type="OrthoDB" id="21144at2759"/>
<dbReference type="AlphaFoldDB" id="A0A2G9TF05"/>
<protein>
    <submittedName>
        <fullName evidence="2">Uncharacterized protein</fullName>
    </submittedName>
</protein>
<dbReference type="Proteomes" id="UP000230423">
    <property type="component" value="Unassembled WGS sequence"/>
</dbReference>
<gene>
    <name evidence="2" type="ORF">TELCIR_22063</name>
</gene>
<name>A0A2G9TF05_TELCI</name>
<evidence type="ECO:0000313" key="3">
    <source>
        <dbReference type="Proteomes" id="UP000230423"/>
    </source>
</evidence>
<dbReference type="EMBL" id="KZ375292">
    <property type="protein sequence ID" value="PIO56537.1"/>
    <property type="molecule type" value="Genomic_DNA"/>
</dbReference>
<feature type="compositionally biased region" description="Pro residues" evidence="1">
    <location>
        <begin position="34"/>
        <end position="47"/>
    </location>
</feature>
<feature type="region of interest" description="Disordered" evidence="1">
    <location>
        <begin position="29"/>
        <end position="54"/>
    </location>
</feature>
<evidence type="ECO:0000313" key="2">
    <source>
        <dbReference type="EMBL" id="PIO56537.1"/>
    </source>
</evidence>
<sequence>IDYPDVPVIAAPSSPHLKQMRKSVHCMDADTRAMPPPPVPPRPPRLPPARTATAPVYLNGLVSDEDTLVRVKHRREKSNSLSSVANGAARRLRVRSTASSTTTEGDDASGSAGVDGVESEEEDDDGSCPSHESFVDLKDSVRECLEKEPSERNAEDLAVLLDFMQHMSSFASLPMSIKRQLCLKMVFAVVNDAGTVVMHHNEKLDA</sequence>
<feature type="region of interest" description="Disordered" evidence="1">
    <location>
        <begin position="73"/>
        <end position="133"/>
    </location>
</feature>
<evidence type="ECO:0000256" key="1">
    <source>
        <dbReference type="SAM" id="MobiDB-lite"/>
    </source>
</evidence>